<dbReference type="RefSeq" id="WP_045087593.1">
    <property type="nucleotide sequence ID" value="NZ_LN824141.1"/>
</dbReference>
<dbReference type="InterPro" id="IPR045760">
    <property type="entry name" value="DAP_DH_C"/>
</dbReference>
<dbReference type="EMBL" id="LN824141">
    <property type="protein sequence ID" value="CEP78069.1"/>
    <property type="molecule type" value="Genomic_DNA"/>
</dbReference>
<evidence type="ECO:0000313" key="6">
    <source>
        <dbReference type="Proteomes" id="UP000032809"/>
    </source>
</evidence>
<dbReference type="NCBIfam" id="NF040740">
    <property type="entry name" value="ornith_Ord"/>
    <property type="match status" value="1"/>
</dbReference>
<dbReference type="Gene3D" id="3.40.50.720">
    <property type="entry name" value="NAD(P)-binding Rossmann-like Domain"/>
    <property type="match status" value="1"/>
</dbReference>
<dbReference type="SUPFAM" id="SSF51735">
    <property type="entry name" value="NAD(P)-binding Rossmann-fold domains"/>
    <property type="match status" value="1"/>
</dbReference>
<dbReference type="InterPro" id="IPR000846">
    <property type="entry name" value="DapB_N"/>
</dbReference>
<dbReference type="OrthoDB" id="9767616at2"/>
<dbReference type="AlphaFoldDB" id="A0A0C7P262"/>
<dbReference type="HOGENOM" id="CLU_050509_1_1_0"/>
<organism evidence="5 6">
    <name type="scientific">Defluviitoga tunisiensis</name>
    <dbReference type="NCBI Taxonomy" id="1006576"/>
    <lineage>
        <taxon>Bacteria</taxon>
        <taxon>Thermotogati</taxon>
        <taxon>Thermotogota</taxon>
        <taxon>Thermotogae</taxon>
        <taxon>Petrotogales</taxon>
        <taxon>Petrotogaceae</taxon>
        <taxon>Defluviitoga</taxon>
    </lineage>
</organism>
<dbReference type="CDD" id="cd24146">
    <property type="entry name" value="nat-AmDH_N_like"/>
    <property type="match status" value="1"/>
</dbReference>
<feature type="domain" description="Dihydrodipicolinate reductase N-terminal" evidence="3">
    <location>
        <begin position="3"/>
        <end position="75"/>
    </location>
</feature>
<evidence type="ECO:0000313" key="5">
    <source>
        <dbReference type="EMBL" id="CEP78069.1"/>
    </source>
</evidence>
<dbReference type="GO" id="GO:0008839">
    <property type="term" value="F:4-hydroxy-tetrahydrodipicolinate reductase"/>
    <property type="evidence" value="ECO:0007669"/>
    <property type="project" value="InterPro"/>
</dbReference>
<dbReference type="PATRIC" id="fig|1006576.9.peg.748"/>
<dbReference type="STRING" id="1006576.DTL3_0759"/>
<dbReference type="GO" id="GO:0009089">
    <property type="term" value="P:lysine biosynthetic process via diaminopimelate"/>
    <property type="evidence" value="ECO:0007669"/>
    <property type="project" value="InterPro"/>
</dbReference>
<dbReference type="KEGG" id="dtn:DTL3_0759"/>
<sequence length="338" mass="37070">MYRVAIWGFGAMGSGIARNVLSKYDLQLVGVYDIREEYINRDVGELLGLGKTGIKVFDNPEKMIVETNPDLVVIATSSFISNVKDQIITVLRNNVNVITIAEEMAYPFYTDIEAANEINNVAVRHNMSVLGTGINPGFVLDTLIITLTGACLNVRKIKASRINDLSPFGPTVMQTQGVGSTPEEFEKGIRNGSIVGHIGFEQSIDMIADALEWNITHIEETREPIISSVVRETKYVRVEPGMVAGCKHIAKAYSEDKLIIELEHPQQILPELEDIETGDYINIEGNPNISLSIKPEIPGGKGTIAIATNMIPSVIEAEPGLVTMSDLPIPRTLIGEFY</sequence>
<protein>
    <submittedName>
        <fullName evidence="5">Putative conserved protein related to dihydrodipicolinate reductase</fullName>
    </submittedName>
</protein>
<dbReference type="InterPro" id="IPR036291">
    <property type="entry name" value="NAD(P)-bd_dom_sf"/>
</dbReference>
<gene>
    <name evidence="5" type="ORF">DTL3_0759</name>
</gene>
<dbReference type="Proteomes" id="UP000032809">
    <property type="component" value="Chromosome I"/>
</dbReference>
<evidence type="ECO:0000256" key="1">
    <source>
        <dbReference type="ARBA" id="ARBA00022857"/>
    </source>
</evidence>
<evidence type="ECO:0000259" key="3">
    <source>
        <dbReference type="Pfam" id="PF01113"/>
    </source>
</evidence>
<proteinExistence type="predicted"/>
<keyword evidence="6" id="KW-1185">Reference proteome</keyword>
<dbReference type="Pfam" id="PF19328">
    <property type="entry name" value="DAP_DH_C"/>
    <property type="match status" value="1"/>
</dbReference>
<evidence type="ECO:0000256" key="2">
    <source>
        <dbReference type="ARBA" id="ARBA00023002"/>
    </source>
</evidence>
<dbReference type="Pfam" id="PF01113">
    <property type="entry name" value="DapB_N"/>
    <property type="match status" value="1"/>
</dbReference>
<feature type="domain" description="2,4-diaminopentanoate dehydrogenase C-terminal" evidence="4">
    <location>
        <begin position="138"/>
        <end position="337"/>
    </location>
</feature>
<name>A0A0C7P262_DEFTU</name>
<evidence type="ECO:0000259" key="4">
    <source>
        <dbReference type="Pfam" id="PF19328"/>
    </source>
</evidence>
<accession>A0A0C7P262</accession>
<reference evidence="6" key="1">
    <citation type="submission" date="2014-11" db="EMBL/GenBank/DDBJ databases">
        <authorList>
            <person name="Wibberg D."/>
        </authorList>
    </citation>
    <scope>NUCLEOTIDE SEQUENCE [LARGE SCALE GENOMIC DNA]</scope>
    <source>
        <strain evidence="6">L3</strain>
    </source>
</reference>
<keyword evidence="2" id="KW-0560">Oxidoreductase</keyword>
<keyword evidence="1" id="KW-0521">NADP</keyword>